<name>E8Z671_PFIPI</name>
<reference evidence="2" key="1">
    <citation type="submission" date="2008-12" db="EMBL/GenBank/DDBJ databases">
        <authorList>
            <person name="Zhang H."/>
            <person name="Lin S."/>
        </authorList>
    </citation>
    <scope>NUCLEOTIDE SEQUENCE</scope>
    <source>
        <strain evidence="2">CCMP1831</strain>
    </source>
</reference>
<sequence>ELIRNLTLRVRTAENAIQWLRKQAGQGPHQAGRGAPPPPRFDAAPEGLEASSEVEAAGDPDAVPPSAEGE</sequence>
<feature type="non-terminal residue" evidence="2">
    <location>
        <position position="1"/>
    </location>
</feature>
<dbReference type="AlphaFoldDB" id="E8Z671"/>
<proteinExistence type="evidence at transcript level"/>
<organism evidence="2">
    <name type="scientific">Pfiesteria piscicida</name>
    <name type="common">Phantom dinoflagellate</name>
    <dbReference type="NCBI Taxonomy" id="71001"/>
    <lineage>
        <taxon>Eukaryota</taxon>
        <taxon>Sar</taxon>
        <taxon>Alveolata</taxon>
        <taxon>Dinophyceae</taxon>
        <taxon>Peridiniales</taxon>
        <taxon>Pfiesteriaceae</taxon>
        <taxon>Pfiesteria</taxon>
    </lineage>
</organism>
<protein>
    <submittedName>
        <fullName evidence="2">Uncharacterized protein</fullName>
    </submittedName>
</protein>
<evidence type="ECO:0000256" key="1">
    <source>
        <dbReference type="SAM" id="MobiDB-lite"/>
    </source>
</evidence>
<feature type="non-terminal residue" evidence="2">
    <location>
        <position position="70"/>
    </location>
</feature>
<accession>E8Z671</accession>
<reference evidence="2" key="2">
    <citation type="book" date="2010" name="PROCEEDINGS OF 13TH INTERNATIONAL CONFERENCE ON HARMFUL ALGAE" publisher="International Society For The Study of Harmful Algae" city="Hong Kong, China">
        <title>Dinoflagellate meta-transcriptomics enabled by spliced leader.</title>
        <editorList>
            <person name="Unknown A."/>
        </editorList>
        <authorList>
            <person name="Lin S."/>
            <person name="Zhang H."/>
        </authorList>
    </citation>
    <scope>NUCLEOTIDE SEQUENCE</scope>
    <source>
        <strain evidence="2">CCMP1831</strain>
    </source>
</reference>
<dbReference type="EMBL" id="FJ599898">
    <property type="protein sequence ID" value="ACU44951.1"/>
    <property type="molecule type" value="mRNA"/>
</dbReference>
<evidence type="ECO:0000313" key="2">
    <source>
        <dbReference type="EMBL" id="ACU44951.1"/>
    </source>
</evidence>
<feature type="region of interest" description="Disordered" evidence="1">
    <location>
        <begin position="22"/>
        <end position="70"/>
    </location>
</feature>